<evidence type="ECO:0000313" key="1">
    <source>
        <dbReference type="EMBL" id="MFC6998445.1"/>
    </source>
</evidence>
<reference evidence="2" key="1">
    <citation type="journal article" date="2019" name="Int. J. Syst. Evol. Microbiol.">
        <title>The Global Catalogue of Microorganisms (GCM) 10K type strain sequencing project: providing services to taxonomists for standard genome sequencing and annotation.</title>
        <authorList>
            <consortium name="The Broad Institute Genomics Platform"/>
            <consortium name="The Broad Institute Genome Sequencing Center for Infectious Disease"/>
            <person name="Wu L."/>
            <person name="Ma J."/>
        </authorList>
    </citation>
    <scope>NUCLEOTIDE SEQUENCE [LARGE SCALE GENOMIC DNA]</scope>
    <source>
        <strain evidence="2">CGMCC 4.7393</strain>
    </source>
</reference>
<sequence>MADFPVDEEHLKSDFNKFSELLKEQGLEGALHFLGSRTPHRFTGIYKYTGNILTNIALFDSLAGKLVKGENFPMKATYCALVQHEPSKSLEFNDVTTDERLKGKVNSPVISYCGVLISDEYEQPFGTLCHFDMNRCQERSYDIPLLKSAAKLLYQHLSSQTN</sequence>
<dbReference type="EMBL" id="JBHSYQ010000005">
    <property type="protein sequence ID" value="MFC6998445.1"/>
    <property type="molecule type" value="Genomic_DNA"/>
</dbReference>
<proteinExistence type="predicted"/>
<evidence type="ECO:0000313" key="2">
    <source>
        <dbReference type="Proteomes" id="UP001596405"/>
    </source>
</evidence>
<accession>A0ABW2DN30</accession>
<protein>
    <recommendedName>
        <fullName evidence="3">GAF domain-containing protein</fullName>
    </recommendedName>
</protein>
<evidence type="ECO:0008006" key="3">
    <source>
        <dbReference type="Google" id="ProtNLM"/>
    </source>
</evidence>
<name>A0ABW2DN30_9BACT</name>
<dbReference type="RefSeq" id="WP_066617531.1">
    <property type="nucleotide sequence ID" value="NZ_JBHSYQ010000005.1"/>
</dbReference>
<comment type="caution">
    <text evidence="1">The sequence shown here is derived from an EMBL/GenBank/DDBJ whole genome shotgun (WGS) entry which is preliminary data.</text>
</comment>
<keyword evidence="2" id="KW-1185">Reference proteome</keyword>
<gene>
    <name evidence="1" type="ORF">ACFQHR_12475</name>
</gene>
<organism evidence="1 2">
    <name type="scientific">Rufibacter roseus</name>
    <dbReference type="NCBI Taxonomy" id="1567108"/>
    <lineage>
        <taxon>Bacteria</taxon>
        <taxon>Pseudomonadati</taxon>
        <taxon>Bacteroidota</taxon>
        <taxon>Cytophagia</taxon>
        <taxon>Cytophagales</taxon>
        <taxon>Hymenobacteraceae</taxon>
        <taxon>Rufibacter</taxon>
    </lineage>
</organism>
<dbReference type="Proteomes" id="UP001596405">
    <property type="component" value="Unassembled WGS sequence"/>
</dbReference>